<dbReference type="Proteomes" id="UP000775213">
    <property type="component" value="Unassembled WGS sequence"/>
</dbReference>
<name>A0AAV7G9T2_DENCH</name>
<sequence>MFDAKGMVIEGENYKVINSSSFTPAGLSIMVAASRRSSLPSDVARYSDCGINSKINPMESRIDWKEEDVCK</sequence>
<keyword evidence="2" id="KW-1185">Reference proteome</keyword>
<organism evidence="1 2">
    <name type="scientific">Dendrobium chrysotoxum</name>
    <name type="common">Orchid</name>
    <dbReference type="NCBI Taxonomy" id="161865"/>
    <lineage>
        <taxon>Eukaryota</taxon>
        <taxon>Viridiplantae</taxon>
        <taxon>Streptophyta</taxon>
        <taxon>Embryophyta</taxon>
        <taxon>Tracheophyta</taxon>
        <taxon>Spermatophyta</taxon>
        <taxon>Magnoliopsida</taxon>
        <taxon>Liliopsida</taxon>
        <taxon>Asparagales</taxon>
        <taxon>Orchidaceae</taxon>
        <taxon>Epidendroideae</taxon>
        <taxon>Malaxideae</taxon>
        <taxon>Dendrobiinae</taxon>
        <taxon>Dendrobium</taxon>
    </lineage>
</organism>
<protein>
    <submittedName>
        <fullName evidence="1">Uncharacterized protein</fullName>
    </submittedName>
</protein>
<dbReference type="EMBL" id="JAGFBR010000016">
    <property type="protein sequence ID" value="KAH0453176.1"/>
    <property type="molecule type" value="Genomic_DNA"/>
</dbReference>
<reference evidence="1 2" key="1">
    <citation type="journal article" date="2021" name="Hortic Res">
        <title>Chromosome-scale assembly of the Dendrobium chrysotoxum genome enhances the understanding of orchid evolution.</title>
        <authorList>
            <person name="Zhang Y."/>
            <person name="Zhang G.Q."/>
            <person name="Zhang D."/>
            <person name="Liu X.D."/>
            <person name="Xu X.Y."/>
            <person name="Sun W.H."/>
            <person name="Yu X."/>
            <person name="Zhu X."/>
            <person name="Wang Z.W."/>
            <person name="Zhao X."/>
            <person name="Zhong W.Y."/>
            <person name="Chen H."/>
            <person name="Yin W.L."/>
            <person name="Huang T."/>
            <person name="Niu S.C."/>
            <person name="Liu Z.J."/>
        </authorList>
    </citation>
    <scope>NUCLEOTIDE SEQUENCE [LARGE SCALE GENOMIC DNA]</scope>
    <source>
        <strain evidence="1">Lindl</strain>
    </source>
</reference>
<comment type="caution">
    <text evidence="1">The sequence shown here is derived from an EMBL/GenBank/DDBJ whole genome shotgun (WGS) entry which is preliminary data.</text>
</comment>
<evidence type="ECO:0000313" key="1">
    <source>
        <dbReference type="EMBL" id="KAH0453176.1"/>
    </source>
</evidence>
<evidence type="ECO:0000313" key="2">
    <source>
        <dbReference type="Proteomes" id="UP000775213"/>
    </source>
</evidence>
<gene>
    <name evidence="1" type="ORF">IEQ34_017500</name>
</gene>
<accession>A0AAV7G9T2</accession>
<proteinExistence type="predicted"/>
<dbReference type="AlphaFoldDB" id="A0AAV7G9T2"/>